<name>A0ACD1ADN8_9FIRM</name>
<keyword evidence="2" id="KW-1185">Reference proteome</keyword>
<organism evidence="1 2">
    <name type="scientific">Anoxybacterium hadale</name>
    <dbReference type="NCBI Taxonomy" id="3408580"/>
    <lineage>
        <taxon>Bacteria</taxon>
        <taxon>Bacillati</taxon>
        <taxon>Bacillota</taxon>
        <taxon>Clostridia</taxon>
        <taxon>Peptostreptococcales</taxon>
        <taxon>Anaerovoracaceae</taxon>
        <taxon>Anoxybacterium</taxon>
    </lineage>
</organism>
<evidence type="ECO:0000313" key="2">
    <source>
        <dbReference type="Proteomes" id="UP000594014"/>
    </source>
</evidence>
<dbReference type="Proteomes" id="UP000594014">
    <property type="component" value="Chromosome"/>
</dbReference>
<protein>
    <submittedName>
        <fullName evidence="1">Uncharacterized protein</fullName>
    </submittedName>
</protein>
<sequence length="468" mass="52080">MRKHEMNINSEVQFDLLPIMKNDREYGFRDYSFVITGFAVATWCFLIGGTLALFVDFKLAIIASISGNMIAIILLSMSTSLPSAKYGIDGFTSSISYLGHNGTKSYLVLNAVVTVGWTIVLCTLVSRSVIQILNYITGKDFSSNLYVVVFGLIVALFCWFVTLRGPHLIKIMSTIVVPVFLVVIVILIFLISRSVGWGEIAQMSALEPFDDPWLNFLIAFELSLGAGFSWWPNIGGLARICKTSRAAFWPNILGLVFAATVGTALGAAAALLIGDSDPASWMIPICGGALGILSLILVSIANISANSIMIYTTSLGLKQVRALFRQRWFIVTAVYMVPTLIGLFWSNLIYDHFYFILGLACLIYCPISMMAVVDFFLLRNQKWDMRQFYNKTPESKFYFWKGFNPVAVFVFITATPVYYFFLDPITLECTPAFRYATATGAVAVYCAIIYYILSKAVCFRMSKGGYEQ</sequence>
<reference evidence="1" key="1">
    <citation type="submission" date="2019-08" db="EMBL/GenBank/DDBJ databases">
        <title>Genome sequence of Clostridiales bacterium MT110.</title>
        <authorList>
            <person name="Cao J."/>
        </authorList>
    </citation>
    <scope>NUCLEOTIDE SEQUENCE</scope>
    <source>
        <strain evidence="1">MT110</strain>
    </source>
</reference>
<gene>
    <name evidence="1" type="ORF">FRZ06_13685</name>
</gene>
<proteinExistence type="predicted"/>
<accession>A0ACD1ADN8</accession>
<evidence type="ECO:0000313" key="1">
    <source>
        <dbReference type="EMBL" id="QOX64318.1"/>
    </source>
</evidence>
<dbReference type="EMBL" id="CP042469">
    <property type="protein sequence ID" value="QOX64318.1"/>
    <property type="molecule type" value="Genomic_DNA"/>
</dbReference>